<dbReference type="InterPro" id="IPR006145">
    <property type="entry name" value="PsdUridine_synth_RsuA/RluA"/>
</dbReference>
<dbReference type="GO" id="GO:0000455">
    <property type="term" value="P:enzyme-directed rRNA pseudouridine synthesis"/>
    <property type="evidence" value="ECO:0007669"/>
    <property type="project" value="TreeGrafter"/>
</dbReference>
<keyword evidence="2" id="KW-0413">Isomerase</keyword>
<feature type="domain" description="RNA-binding S4" evidence="4">
    <location>
        <begin position="44"/>
        <end position="104"/>
    </location>
</feature>
<accession>A0A212J526</accession>
<dbReference type="Gene3D" id="3.30.2350.10">
    <property type="entry name" value="Pseudouridine synthase"/>
    <property type="match status" value="1"/>
</dbReference>
<proteinExistence type="inferred from homology"/>
<dbReference type="EMBL" id="FLUQ01000001">
    <property type="protein sequence ID" value="SBV94569.1"/>
    <property type="molecule type" value="Genomic_DNA"/>
</dbReference>
<comment type="similarity">
    <text evidence="1">Belongs to the pseudouridine synthase RluA family.</text>
</comment>
<evidence type="ECO:0000313" key="5">
    <source>
        <dbReference type="EMBL" id="SBV94569.1"/>
    </source>
</evidence>
<organism evidence="5">
    <name type="scientific">uncultured delta proteobacterium</name>
    <dbReference type="NCBI Taxonomy" id="34034"/>
    <lineage>
        <taxon>Bacteria</taxon>
        <taxon>Deltaproteobacteria</taxon>
        <taxon>environmental samples</taxon>
    </lineage>
</organism>
<dbReference type="InterPro" id="IPR050188">
    <property type="entry name" value="RluA_PseudoU_synthase"/>
</dbReference>
<evidence type="ECO:0000256" key="3">
    <source>
        <dbReference type="PROSITE-ProRule" id="PRU00182"/>
    </source>
</evidence>
<dbReference type="CDD" id="cd00165">
    <property type="entry name" value="S4"/>
    <property type="match status" value="1"/>
</dbReference>
<dbReference type="InterPro" id="IPR002942">
    <property type="entry name" value="S4_RNA-bd"/>
</dbReference>
<gene>
    <name evidence="5" type="ORF">KL86DPRO_10720</name>
</gene>
<dbReference type="Pfam" id="PF00849">
    <property type="entry name" value="PseudoU_synth_2"/>
    <property type="match status" value="1"/>
</dbReference>
<dbReference type="SMART" id="SM00363">
    <property type="entry name" value="S4"/>
    <property type="match status" value="1"/>
</dbReference>
<evidence type="ECO:0000259" key="4">
    <source>
        <dbReference type="SMART" id="SM00363"/>
    </source>
</evidence>
<dbReference type="Gene3D" id="3.10.290.10">
    <property type="entry name" value="RNA-binding S4 domain"/>
    <property type="match status" value="1"/>
</dbReference>
<reference evidence="5" key="1">
    <citation type="submission" date="2016-04" db="EMBL/GenBank/DDBJ databases">
        <authorList>
            <person name="Evans L.H."/>
            <person name="Alamgir A."/>
            <person name="Owens N."/>
            <person name="Weber N.D."/>
            <person name="Virtaneva K."/>
            <person name="Barbian K."/>
            <person name="Babar A."/>
            <person name="Rosenke K."/>
        </authorList>
    </citation>
    <scope>NUCLEOTIDE SEQUENCE</scope>
    <source>
        <strain evidence="5">86</strain>
    </source>
</reference>
<evidence type="ECO:0000256" key="2">
    <source>
        <dbReference type="ARBA" id="ARBA00023235"/>
    </source>
</evidence>
<dbReference type="PROSITE" id="PS50889">
    <property type="entry name" value="S4"/>
    <property type="match status" value="1"/>
</dbReference>
<dbReference type="CDD" id="cd02869">
    <property type="entry name" value="PseudoU_synth_RluA_like"/>
    <property type="match status" value="1"/>
</dbReference>
<dbReference type="PANTHER" id="PTHR21600">
    <property type="entry name" value="MITOCHONDRIAL RNA PSEUDOURIDINE SYNTHASE"/>
    <property type="match status" value="1"/>
</dbReference>
<dbReference type="GO" id="GO:0120159">
    <property type="term" value="F:rRNA pseudouridine synthase activity"/>
    <property type="evidence" value="ECO:0007669"/>
    <property type="project" value="UniProtKB-ARBA"/>
</dbReference>
<name>A0A212J526_9DELT</name>
<dbReference type="AlphaFoldDB" id="A0A212J526"/>
<protein>
    <submittedName>
        <fullName evidence="5">Putative Pseudouridine synthase</fullName>
    </submittedName>
</protein>
<dbReference type="SUPFAM" id="SSF55120">
    <property type="entry name" value="Pseudouridine synthase"/>
    <property type="match status" value="1"/>
</dbReference>
<dbReference type="PANTHER" id="PTHR21600:SF87">
    <property type="entry name" value="RNA PSEUDOURIDYLATE SYNTHASE DOMAIN-CONTAINING PROTEIN 1"/>
    <property type="match status" value="1"/>
</dbReference>
<sequence length="355" mass="37277">MCPGEVSGRGGTAQTGCHRCGHAVLLGTMSTERSHTVPETENGSRLDAFVARVLRDGNGCGVRAAKRLIEDGAVLVDGKPRPAQFKLRTGNVVAVHREIPPSSPDTLVLAGIGGEYLAFAKPAGLHTARIAGSAEPSLEQALAAQWETVRKSPLLPEHHPIPDVLRAVLGPLPHEESTTVPALPPEPPALLSRLDAVTSGIVLAAASDGAASRFRAMEAAGRVCKYYLAVVDGILDTAVSVTNALNTSNRAQTKVLPEADPDPARHTALYPLGEAASFPIPGAAGGTTLAAICIKRGARHQIRAHLAHAGFPICGDTLYGREQGGAPFRLHHARLVIPEFSFFCLPTWLPLTPIV</sequence>
<dbReference type="InterPro" id="IPR036986">
    <property type="entry name" value="S4_RNA-bd_sf"/>
</dbReference>
<evidence type="ECO:0000256" key="1">
    <source>
        <dbReference type="ARBA" id="ARBA00010876"/>
    </source>
</evidence>
<keyword evidence="3" id="KW-0694">RNA-binding</keyword>
<dbReference type="InterPro" id="IPR020103">
    <property type="entry name" value="PsdUridine_synth_cat_dom_sf"/>
</dbReference>
<dbReference type="GO" id="GO:0003723">
    <property type="term" value="F:RNA binding"/>
    <property type="evidence" value="ECO:0007669"/>
    <property type="project" value="UniProtKB-KW"/>
</dbReference>
<dbReference type="SUPFAM" id="SSF55174">
    <property type="entry name" value="Alpha-L RNA-binding motif"/>
    <property type="match status" value="1"/>
</dbReference>